<dbReference type="AlphaFoldDB" id="A0A7G9YUL9"/>
<evidence type="ECO:0000256" key="5">
    <source>
        <dbReference type="ARBA" id="ARBA00023239"/>
    </source>
</evidence>
<evidence type="ECO:0000256" key="7">
    <source>
        <dbReference type="HAMAP-Rule" id="MF_01013"/>
    </source>
</evidence>
<dbReference type="EC" id="4.3.2.10" evidence="7"/>
<keyword evidence="2 7" id="KW-0963">Cytoplasm</keyword>
<accession>A0A7G9YUL9</accession>
<dbReference type="InterPro" id="IPR006062">
    <property type="entry name" value="His_biosynth"/>
</dbReference>
<comment type="similarity">
    <text evidence="7 8">Belongs to the HisA/HisF family.</text>
</comment>
<dbReference type="NCBIfam" id="TIGR00735">
    <property type="entry name" value="hisF"/>
    <property type="match status" value="1"/>
</dbReference>
<dbReference type="UniPathway" id="UPA00031">
    <property type="reaction ID" value="UER00010"/>
</dbReference>
<comment type="catalytic activity">
    <reaction evidence="6 7">
        <text>5-[(5-phospho-1-deoxy-D-ribulos-1-ylimino)methylamino]-1-(5-phospho-beta-D-ribosyl)imidazole-4-carboxamide + L-glutamine = D-erythro-1-(imidazol-4-yl)glycerol 3-phosphate + 5-amino-1-(5-phospho-beta-D-ribosyl)imidazole-4-carboxamide + L-glutamate + H(+)</text>
        <dbReference type="Rhea" id="RHEA:24793"/>
        <dbReference type="ChEBI" id="CHEBI:15378"/>
        <dbReference type="ChEBI" id="CHEBI:29985"/>
        <dbReference type="ChEBI" id="CHEBI:58278"/>
        <dbReference type="ChEBI" id="CHEBI:58359"/>
        <dbReference type="ChEBI" id="CHEBI:58475"/>
        <dbReference type="ChEBI" id="CHEBI:58525"/>
        <dbReference type="EC" id="4.3.2.10"/>
    </reaction>
</comment>
<evidence type="ECO:0000256" key="1">
    <source>
        <dbReference type="ARBA" id="ARBA00005091"/>
    </source>
</evidence>
<gene>
    <name evidence="7 9" type="primary">hisF</name>
    <name evidence="9" type="ORF">GMKFMAKO_00019</name>
</gene>
<evidence type="ECO:0000256" key="2">
    <source>
        <dbReference type="ARBA" id="ARBA00022490"/>
    </source>
</evidence>
<protein>
    <recommendedName>
        <fullName evidence="7">Imidazole glycerol phosphate synthase subunit HisF</fullName>
        <ecNumber evidence="7">4.3.2.10</ecNumber>
    </recommendedName>
    <alternativeName>
        <fullName evidence="7">IGP synthase cyclase subunit</fullName>
    </alternativeName>
    <alternativeName>
        <fullName evidence="7">IGP synthase subunit HisF</fullName>
    </alternativeName>
    <alternativeName>
        <fullName evidence="7">ImGP synthase subunit HisF</fullName>
        <shortName evidence="7">IGPS subunit HisF</shortName>
    </alternativeName>
</protein>
<name>A0A7G9YUL9_9EURY</name>
<dbReference type="InterPro" id="IPR050064">
    <property type="entry name" value="IGPS_HisA/HisF"/>
</dbReference>
<dbReference type="GO" id="GO:0000107">
    <property type="term" value="F:imidazoleglycerol-phosphate synthase activity"/>
    <property type="evidence" value="ECO:0007669"/>
    <property type="project" value="UniProtKB-UniRule"/>
</dbReference>
<sequence length="269" mass="29261">MTKRIIPCLDTTFDEQGKAVVVKGIEFEKLKYAGDPVELAKRYDAQGADELVFLDISASHEGRDTMVTMVEKIAEQVSIPLCVGGGIKSIEDFEKVFDAGADKVGANTAAVKNPELIKEAAERFGNRIVVAIDCKRKFDDKEGKTLVQLEDGKSAWYDVVIYEGREYTGIDAIKWAKQVQALGAAEILLTSKDRDGTTDGYDIPITKAIAEAVDIPVIASGGVGTLEHIYKGFVNGADACLAASIFHYGTYTVGQIKDYLREKGISIRL</sequence>
<keyword evidence="3 7" id="KW-0028">Amino-acid biosynthesis</keyword>
<dbReference type="InterPro" id="IPR013785">
    <property type="entry name" value="Aldolase_TIM"/>
</dbReference>
<dbReference type="PANTHER" id="PTHR21235:SF2">
    <property type="entry name" value="IMIDAZOLE GLYCEROL PHOSPHATE SYNTHASE HISHF"/>
    <property type="match status" value="1"/>
</dbReference>
<comment type="subunit">
    <text evidence="7">Heterodimer of HisH and HisF.</text>
</comment>
<dbReference type="EMBL" id="MT631476">
    <property type="protein sequence ID" value="QNO51703.1"/>
    <property type="molecule type" value="Genomic_DNA"/>
</dbReference>
<organism evidence="9">
    <name type="scientific">Candidatus Methanophagaceae archaeon ANME-1 ERB6</name>
    <dbReference type="NCBI Taxonomy" id="2759912"/>
    <lineage>
        <taxon>Archaea</taxon>
        <taxon>Methanobacteriati</taxon>
        <taxon>Methanobacteriota</taxon>
        <taxon>Stenosarchaea group</taxon>
        <taxon>Methanomicrobia</taxon>
        <taxon>Candidatus Methanophagales</taxon>
        <taxon>Candidatus Methanophagaceae</taxon>
    </lineage>
</organism>
<dbReference type="GO" id="GO:0016829">
    <property type="term" value="F:lyase activity"/>
    <property type="evidence" value="ECO:0007669"/>
    <property type="project" value="UniProtKB-KW"/>
</dbReference>
<comment type="function">
    <text evidence="7">IGPS catalyzes the conversion of PRFAR and glutamine to IGP, AICAR and glutamate. The HisF subunit catalyzes the cyclization activity that produces IGP and AICAR from PRFAR using the ammonia provided by the HisH subunit.</text>
</comment>
<dbReference type="CDD" id="cd04731">
    <property type="entry name" value="HisF"/>
    <property type="match status" value="1"/>
</dbReference>
<evidence type="ECO:0000256" key="8">
    <source>
        <dbReference type="RuleBase" id="RU003657"/>
    </source>
</evidence>
<comment type="subcellular location">
    <subcellularLocation>
        <location evidence="7">Cytoplasm</location>
    </subcellularLocation>
</comment>
<dbReference type="InterPro" id="IPR011060">
    <property type="entry name" value="RibuloseP-bd_barrel"/>
</dbReference>
<feature type="active site" evidence="7">
    <location>
        <position position="10"/>
    </location>
</feature>
<dbReference type="PANTHER" id="PTHR21235">
    <property type="entry name" value="IMIDAZOLE GLYCEROL PHOSPHATE SYNTHASE SUBUNIT HISF/H IGP SYNTHASE SUBUNIT HISF/H"/>
    <property type="match status" value="1"/>
</dbReference>
<keyword evidence="4 7" id="KW-0368">Histidine biosynthesis</keyword>
<feature type="active site" evidence="7">
    <location>
        <position position="133"/>
    </location>
</feature>
<proteinExistence type="inferred from homology"/>
<comment type="pathway">
    <text evidence="1 7">Amino-acid biosynthesis; L-histidine biosynthesis; L-histidine from 5-phospho-alpha-D-ribose 1-diphosphate: step 5/9.</text>
</comment>
<dbReference type="HAMAP" id="MF_01013">
    <property type="entry name" value="HisF"/>
    <property type="match status" value="1"/>
</dbReference>
<reference evidence="9" key="1">
    <citation type="submission" date="2020-06" db="EMBL/GenBank/DDBJ databases">
        <title>Unique genomic features of the anaerobic methanotrophic archaea.</title>
        <authorList>
            <person name="Chadwick G.L."/>
            <person name="Skennerton C.T."/>
            <person name="Laso-Perez R."/>
            <person name="Leu A.O."/>
            <person name="Speth D.R."/>
            <person name="Yu H."/>
            <person name="Morgan-Lang C."/>
            <person name="Hatzenpichler R."/>
            <person name="Goudeau D."/>
            <person name="Malmstrom R."/>
            <person name="Brazelton W.J."/>
            <person name="Woyke T."/>
            <person name="Hallam S.J."/>
            <person name="Tyson G.W."/>
            <person name="Wegener G."/>
            <person name="Boetius A."/>
            <person name="Orphan V."/>
        </authorList>
    </citation>
    <scope>NUCLEOTIDE SEQUENCE</scope>
</reference>
<dbReference type="SUPFAM" id="SSF51366">
    <property type="entry name" value="Ribulose-phoshate binding barrel"/>
    <property type="match status" value="1"/>
</dbReference>
<evidence type="ECO:0000256" key="6">
    <source>
        <dbReference type="ARBA" id="ARBA00047838"/>
    </source>
</evidence>
<evidence type="ECO:0000256" key="4">
    <source>
        <dbReference type="ARBA" id="ARBA00023102"/>
    </source>
</evidence>
<evidence type="ECO:0000256" key="3">
    <source>
        <dbReference type="ARBA" id="ARBA00022605"/>
    </source>
</evidence>
<dbReference type="Pfam" id="PF00977">
    <property type="entry name" value="His_biosynth"/>
    <property type="match status" value="1"/>
</dbReference>
<dbReference type="InterPro" id="IPR004651">
    <property type="entry name" value="HisF"/>
</dbReference>
<keyword evidence="5 7" id="KW-0456">Lyase</keyword>
<dbReference type="GO" id="GO:0005737">
    <property type="term" value="C:cytoplasm"/>
    <property type="evidence" value="ECO:0007669"/>
    <property type="project" value="UniProtKB-SubCell"/>
</dbReference>
<dbReference type="Gene3D" id="3.20.20.70">
    <property type="entry name" value="Aldolase class I"/>
    <property type="match status" value="1"/>
</dbReference>
<evidence type="ECO:0000313" key="9">
    <source>
        <dbReference type="EMBL" id="QNO51703.1"/>
    </source>
</evidence>
<dbReference type="GO" id="GO:0000105">
    <property type="term" value="P:L-histidine biosynthetic process"/>
    <property type="evidence" value="ECO:0007669"/>
    <property type="project" value="UniProtKB-UniRule"/>
</dbReference>